<reference evidence="2 3" key="1">
    <citation type="journal article" date="2018" name="PLoS Genet.">
        <title>Population sequencing reveals clonal diversity and ancestral inbreeding in the grapevine cultivar Chardonnay.</title>
        <authorList>
            <person name="Roach M.J."/>
            <person name="Johnson D.L."/>
            <person name="Bohlmann J."/>
            <person name="van Vuuren H.J."/>
            <person name="Jones S.J."/>
            <person name="Pretorius I.S."/>
            <person name="Schmidt S.A."/>
            <person name="Borneman A.R."/>
        </authorList>
    </citation>
    <scope>NUCLEOTIDE SEQUENCE [LARGE SCALE GENOMIC DNA]</scope>
    <source>
        <strain evidence="3">cv. Chardonnay</strain>
        <tissue evidence="2">Leaf</tissue>
    </source>
</reference>
<dbReference type="EMBL" id="QGNW01002178">
    <property type="protein sequence ID" value="RVW24199.1"/>
    <property type="molecule type" value="Genomic_DNA"/>
</dbReference>
<organism evidence="2 3">
    <name type="scientific">Vitis vinifera</name>
    <name type="common">Grape</name>
    <dbReference type="NCBI Taxonomy" id="29760"/>
    <lineage>
        <taxon>Eukaryota</taxon>
        <taxon>Viridiplantae</taxon>
        <taxon>Streptophyta</taxon>
        <taxon>Embryophyta</taxon>
        <taxon>Tracheophyta</taxon>
        <taxon>Spermatophyta</taxon>
        <taxon>Magnoliopsida</taxon>
        <taxon>eudicotyledons</taxon>
        <taxon>Gunneridae</taxon>
        <taxon>Pentapetalae</taxon>
        <taxon>rosids</taxon>
        <taxon>Vitales</taxon>
        <taxon>Vitaceae</taxon>
        <taxon>Viteae</taxon>
        <taxon>Vitis</taxon>
    </lineage>
</organism>
<accession>A0A438CM08</accession>
<dbReference type="GO" id="GO:0006952">
    <property type="term" value="P:defense response"/>
    <property type="evidence" value="ECO:0007669"/>
    <property type="project" value="UniProtKB-KW"/>
</dbReference>
<evidence type="ECO:0000256" key="1">
    <source>
        <dbReference type="ARBA" id="ARBA00022821"/>
    </source>
</evidence>
<dbReference type="PANTHER" id="PTHR36766:SF40">
    <property type="entry name" value="DISEASE RESISTANCE PROTEIN RGA3"/>
    <property type="match status" value="1"/>
</dbReference>
<evidence type="ECO:0008006" key="4">
    <source>
        <dbReference type="Google" id="ProtNLM"/>
    </source>
</evidence>
<dbReference type="PANTHER" id="PTHR36766">
    <property type="entry name" value="PLANT BROAD-SPECTRUM MILDEW RESISTANCE PROTEIN RPW8"/>
    <property type="match status" value="1"/>
</dbReference>
<evidence type="ECO:0000313" key="2">
    <source>
        <dbReference type="EMBL" id="RVW24199.1"/>
    </source>
</evidence>
<gene>
    <name evidence="2" type="ORF">CK203_087027</name>
</gene>
<sequence length="434" mass="48490">MSAAACGFTQSPAISELTMVDCGKLQLKRPASGFTALKFSRVKISNISQWKQLPVGVHRLSITECDSVKTLIEEEPLQSKTSSSQDCVVLKSVSFRGLKFLYISISEGDPTSLNYLNIYECPDLVYIELPGLDSARGMACPPTYVNLKFHPATNSHLRWTGVCKDWPLLQHSISGVDAKRFILFPGSAYCPPQLPLSELNDFQTSSLWTRGLQHLTSLITLSISNCSELQSFGEEGLQHLTSLETLSICCCPKLKSLTEAGLQHLSSLEKLHISGCPKLQYLTKERLPKLPLFSGCLQMLFAGRSLPIWEKPRLAVCSSHSTHNHQRCVILMKMEIYQCQSGLVDLAMVIKAWCQATLRRLHFRLPDGPIVETSQVFLNHDCIILDLPDGRWKYLNGTACSNFTEIALFWLGNLHLLETVFTMVLLASRERSPE</sequence>
<dbReference type="Gene3D" id="3.80.10.10">
    <property type="entry name" value="Ribonuclease Inhibitor"/>
    <property type="match status" value="1"/>
</dbReference>
<comment type="caution">
    <text evidence="2">The sequence shown here is derived from an EMBL/GenBank/DDBJ whole genome shotgun (WGS) entry which is preliminary data.</text>
</comment>
<dbReference type="SUPFAM" id="SSF52058">
    <property type="entry name" value="L domain-like"/>
    <property type="match status" value="1"/>
</dbReference>
<name>A0A438CM08_VITVI</name>
<keyword evidence="1" id="KW-0611">Plant defense</keyword>
<dbReference type="InterPro" id="IPR032675">
    <property type="entry name" value="LRR_dom_sf"/>
</dbReference>
<evidence type="ECO:0000313" key="3">
    <source>
        <dbReference type="Proteomes" id="UP000288805"/>
    </source>
</evidence>
<proteinExistence type="predicted"/>
<dbReference type="Proteomes" id="UP000288805">
    <property type="component" value="Unassembled WGS sequence"/>
</dbReference>
<dbReference type="AlphaFoldDB" id="A0A438CM08"/>
<protein>
    <recommendedName>
        <fullName evidence="4">Disease resistance protein</fullName>
    </recommendedName>
</protein>